<proteinExistence type="predicted"/>
<protein>
    <recommendedName>
        <fullName evidence="4">Lipoprotein</fullName>
    </recommendedName>
</protein>
<feature type="chain" id="PRO_5039203782" description="Lipoprotein" evidence="1">
    <location>
        <begin position="25"/>
        <end position="302"/>
    </location>
</feature>
<evidence type="ECO:0008006" key="4">
    <source>
        <dbReference type="Google" id="ProtNLM"/>
    </source>
</evidence>
<gene>
    <name evidence="2" type="ORF">Prubr_45350</name>
</gene>
<dbReference type="AlphaFoldDB" id="A0A810N4M9"/>
<reference evidence="2" key="1">
    <citation type="submission" date="2020-08" db="EMBL/GenBank/DDBJ databases">
        <title>Whole genome shotgun sequence of Polymorphospora rubra NBRC 101157.</title>
        <authorList>
            <person name="Komaki H."/>
            <person name="Tamura T."/>
        </authorList>
    </citation>
    <scope>NUCLEOTIDE SEQUENCE</scope>
    <source>
        <strain evidence="2">NBRC 101157</strain>
    </source>
</reference>
<accession>A0A810N4M9</accession>
<keyword evidence="1" id="KW-0732">Signal</keyword>
<dbReference type="RefSeq" id="WP_212816839.1">
    <property type="nucleotide sequence ID" value="NZ_AP023359.1"/>
</dbReference>
<dbReference type="Proteomes" id="UP000680866">
    <property type="component" value="Chromosome"/>
</dbReference>
<evidence type="ECO:0000313" key="2">
    <source>
        <dbReference type="EMBL" id="BCJ67514.1"/>
    </source>
</evidence>
<keyword evidence="3" id="KW-1185">Reference proteome</keyword>
<dbReference type="EMBL" id="AP023359">
    <property type="protein sequence ID" value="BCJ67514.1"/>
    <property type="molecule type" value="Genomic_DNA"/>
</dbReference>
<sequence length="302" mass="31050">MTASKPHRALLLATGLLAMAGLVACTGDDEGPTMGNRGDAGAPTAGGGLTTFAGLYVSADVAPVAETETQVTLASGRSCQDLSKMLAAGQWRLVDRLTYGKLSDEELALIAGFGGVAGDLLQRGDTLVFAGLEGGSACTATVATVPRGEIKLAGGDLPGTTPGWVATTRCYRSKSTGDLIVSVYFDTDAKVGGQGQLSLIKSGDGYTVDTEDTSSITLSLLRHKGQYLNTMSAGYARMSQPEGFVELEPGDSFSGTATLQEGTADKLPAGEIVLTGLLDSNTYDDQIDVSLRFACSGVVETN</sequence>
<organism evidence="2 3">
    <name type="scientific">Polymorphospora rubra</name>
    <dbReference type="NCBI Taxonomy" id="338584"/>
    <lineage>
        <taxon>Bacteria</taxon>
        <taxon>Bacillati</taxon>
        <taxon>Actinomycetota</taxon>
        <taxon>Actinomycetes</taxon>
        <taxon>Micromonosporales</taxon>
        <taxon>Micromonosporaceae</taxon>
        <taxon>Polymorphospora</taxon>
    </lineage>
</organism>
<feature type="signal peptide" evidence="1">
    <location>
        <begin position="1"/>
        <end position="24"/>
    </location>
</feature>
<evidence type="ECO:0000313" key="3">
    <source>
        <dbReference type="Proteomes" id="UP000680866"/>
    </source>
</evidence>
<dbReference type="KEGG" id="pry:Prubr_45350"/>
<dbReference type="PROSITE" id="PS51257">
    <property type="entry name" value="PROKAR_LIPOPROTEIN"/>
    <property type="match status" value="1"/>
</dbReference>
<evidence type="ECO:0000256" key="1">
    <source>
        <dbReference type="SAM" id="SignalP"/>
    </source>
</evidence>
<name>A0A810N4M9_9ACTN</name>